<evidence type="ECO:0000313" key="1">
    <source>
        <dbReference type="EMBL" id="MDR7378834.1"/>
    </source>
</evidence>
<gene>
    <name evidence="1" type="ORF">J2X19_003528</name>
</gene>
<keyword evidence="2" id="KW-1185">Reference proteome</keyword>
<dbReference type="InterPro" id="IPR036237">
    <property type="entry name" value="Xyl_isomerase-like_sf"/>
</dbReference>
<keyword evidence="1" id="KW-0413">Isomerase</keyword>
<dbReference type="Proteomes" id="UP001180487">
    <property type="component" value="Unassembled WGS sequence"/>
</dbReference>
<proteinExistence type="predicted"/>
<evidence type="ECO:0000313" key="2">
    <source>
        <dbReference type="Proteomes" id="UP001180487"/>
    </source>
</evidence>
<dbReference type="GO" id="GO:0016853">
    <property type="term" value="F:isomerase activity"/>
    <property type="evidence" value="ECO:0007669"/>
    <property type="project" value="UniProtKB-KW"/>
</dbReference>
<protein>
    <submittedName>
        <fullName evidence="1">Sugar phosphate isomerase/epimerase</fullName>
    </submittedName>
</protein>
<dbReference type="EMBL" id="JAVDXT010000003">
    <property type="protein sequence ID" value="MDR7378834.1"/>
    <property type="molecule type" value="Genomic_DNA"/>
</dbReference>
<sequence>MKIALDPYMIRHLSLPEICRKTVELGYEYIELSPRADFLEWWAQPRVYPDAQRDPALRGQIL</sequence>
<dbReference type="SUPFAM" id="SSF51658">
    <property type="entry name" value="Xylose isomerase-like"/>
    <property type="match status" value="1"/>
</dbReference>
<name>A0ABU2CBX8_9BURK</name>
<comment type="caution">
    <text evidence="1">The sequence shown here is derived from an EMBL/GenBank/DDBJ whole genome shotgun (WGS) entry which is preliminary data.</text>
</comment>
<accession>A0ABU2CBX8</accession>
<organism evidence="1 2">
    <name type="scientific">Rhodoferax ferrireducens</name>
    <dbReference type="NCBI Taxonomy" id="192843"/>
    <lineage>
        <taxon>Bacteria</taxon>
        <taxon>Pseudomonadati</taxon>
        <taxon>Pseudomonadota</taxon>
        <taxon>Betaproteobacteria</taxon>
        <taxon>Burkholderiales</taxon>
        <taxon>Comamonadaceae</taxon>
        <taxon>Rhodoferax</taxon>
    </lineage>
</organism>
<reference evidence="1 2" key="1">
    <citation type="submission" date="2023-07" db="EMBL/GenBank/DDBJ databases">
        <title>Sorghum-associated microbial communities from plants grown in Nebraska, USA.</title>
        <authorList>
            <person name="Schachtman D."/>
        </authorList>
    </citation>
    <scope>NUCLEOTIDE SEQUENCE [LARGE SCALE GENOMIC DNA]</scope>
    <source>
        <strain evidence="1 2">BE313</strain>
    </source>
</reference>